<dbReference type="Gene3D" id="3.40.50.880">
    <property type="match status" value="1"/>
</dbReference>
<evidence type="ECO:0000256" key="5">
    <source>
        <dbReference type="ARBA" id="ARBA00048082"/>
    </source>
</evidence>
<dbReference type="InterPro" id="IPR050325">
    <property type="entry name" value="Prot/Nucl_acid_deglycase"/>
</dbReference>
<dbReference type="InterPro" id="IPR029062">
    <property type="entry name" value="Class_I_gatase-like"/>
</dbReference>
<gene>
    <name evidence="7" type="ORF">HGRIS_013021</name>
</gene>
<accession>A0ABR3IUD3</accession>
<dbReference type="InterPro" id="IPR002818">
    <property type="entry name" value="DJ-1/PfpI"/>
</dbReference>
<evidence type="ECO:0000256" key="1">
    <source>
        <dbReference type="ARBA" id="ARBA00013134"/>
    </source>
</evidence>
<evidence type="ECO:0000313" key="7">
    <source>
        <dbReference type="EMBL" id="KAL0946854.1"/>
    </source>
</evidence>
<reference evidence="8" key="1">
    <citation type="submission" date="2024-06" db="EMBL/GenBank/DDBJ databases">
        <title>Multi-omics analyses provide insights into the biosynthesis of the anticancer antibiotic pleurotin in Hohenbuehelia grisea.</title>
        <authorList>
            <person name="Weaver J.A."/>
            <person name="Alberti F."/>
        </authorList>
    </citation>
    <scope>NUCLEOTIDE SEQUENCE [LARGE SCALE GENOMIC DNA]</scope>
    <source>
        <strain evidence="8">T-177</strain>
    </source>
</reference>
<dbReference type="Pfam" id="PF01965">
    <property type="entry name" value="DJ-1_PfpI"/>
    <property type="match status" value="1"/>
</dbReference>
<dbReference type="Proteomes" id="UP001556367">
    <property type="component" value="Unassembled WGS sequence"/>
</dbReference>
<dbReference type="PANTHER" id="PTHR48094:SF11">
    <property type="entry name" value="GLUTATHIONE-INDEPENDENT GLYOXALASE HSP31-RELATED"/>
    <property type="match status" value="1"/>
</dbReference>
<evidence type="ECO:0000259" key="6">
    <source>
        <dbReference type="Pfam" id="PF01965"/>
    </source>
</evidence>
<comment type="catalytic activity">
    <reaction evidence="5">
        <text>methylglyoxal + H2O = (R)-lactate + H(+)</text>
        <dbReference type="Rhea" id="RHEA:27754"/>
        <dbReference type="ChEBI" id="CHEBI:15377"/>
        <dbReference type="ChEBI" id="CHEBI:15378"/>
        <dbReference type="ChEBI" id="CHEBI:16004"/>
        <dbReference type="ChEBI" id="CHEBI:17158"/>
        <dbReference type="EC" id="4.2.1.130"/>
    </reaction>
</comment>
<name>A0ABR3IUD3_9AGAR</name>
<dbReference type="InterPro" id="IPR032675">
    <property type="entry name" value="LRR_dom_sf"/>
</dbReference>
<evidence type="ECO:0000313" key="8">
    <source>
        <dbReference type="Proteomes" id="UP001556367"/>
    </source>
</evidence>
<keyword evidence="8" id="KW-1185">Reference proteome</keyword>
<keyword evidence="3" id="KW-0456">Lyase</keyword>
<evidence type="ECO:0000256" key="4">
    <source>
        <dbReference type="ARBA" id="ARBA00038493"/>
    </source>
</evidence>
<comment type="caution">
    <text evidence="7">The sequence shown here is derived from an EMBL/GenBank/DDBJ whole genome shotgun (WGS) entry which is preliminary data.</text>
</comment>
<sequence>MSSKILFVFTSANKTLTGTQTGWYLPEAAHPYYILAPHFTIDFAAPAGPNPPLDQGSVEAFKEDKDSVKFLDDDAVKSKLASAKKLTEVNVSDYVAVFYPGGHGPVLDLPEDPVNVKLVSDFYQAGKIVSAVCHGPAALVGALIEQNHSTRTLIAGGSATATTMSDDAPSPIAILSDDELMHIFNACYPTHIQPRHFLDNSDDKEYSRDTVKTLFSLTHVCRFWRKIAVDFMPHLWSIINISDPETSIAIPHLDQVDLFLRRSDALPLHIRIFDEGSTGKIYALLSLLIPHRARCRTLRIESGTHIHDLSIFEGMDFDVLEAVNIRLTGQRTPLHLAAFRSPNLRHIIWSYPIHGINDLYLPPQGITCLVMDKPYPVRDLVFILGACRQLIEVTCLVDDDIDDAHLHRPRIVLQHLRKLDVMFECESLPFCDTLTLPALTHFKMKYFYYEHPPPLQSLTNLLVRSQCKLDQFELIVTAKEPDSLLSAAFRLPAMQSVKMLHINCTVIPDLLVPTLATCIPKLQELRVEYDSFMTERALQKTFARMVLARYLHSVSGDTERTKRIRDVDPDDFGAVADILAGHGTRLDRRDMVSSQFEWAFYSCSNLPAHTGDLDELVTASEVWWKDVVSSDNMGMRYDHPLVERAYSFLGQ</sequence>
<dbReference type="EC" id="4.2.1.130" evidence="1"/>
<organism evidence="7 8">
    <name type="scientific">Hohenbuehelia grisea</name>
    <dbReference type="NCBI Taxonomy" id="104357"/>
    <lineage>
        <taxon>Eukaryota</taxon>
        <taxon>Fungi</taxon>
        <taxon>Dikarya</taxon>
        <taxon>Basidiomycota</taxon>
        <taxon>Agaricomycotina</taxon>
        <taxon>Agaricomycetes</taxon>
        <taxon>Agaricomycetidae</taxon>
        <taxon>Agaricales</taxon>
        <taxon>Pleurotineae</taxon>
        <taxon>Pleurotaceae</taxon>
        <taxon>Hohenbuehelia</taxon>
    </lineage>
</organism>
<comment type="similarity">
    <text evidence="4">Belongs to the peptidase C56 family. HSP31-like subfamily.</text>
</comment>
<evidence type="ECO:0000256" key="3">
    <source>
        <dbReference type="ARBA" id="ARBA00023239"/>
    </source>
</evidence>
<dbReference type="Gene3D" id="3.80.10.10">
    <property type="entry name" value="Ribonuclease Inhibitor"/>
    <property type="match status" value="1"/>
</dbReference>
<dbReference type="EMBL" id="JASNQZ010000015">
    <property type="protein sequence ID" value="KAL0946854.1"/>
    <property type="molecule type" value="Genomic_DNA"/>
</dbReference>
<evidence type="ECO:0000256" key="2">
    <source>
        <dbReference type="ARBA" id="ARBA00023016"/>
    </source>
</evidence>
<protein>
    <recommendedName>
        <fullName evidence="1">D-lactate dehydratase</fullName>
        <ecNumber evidence="1">4.2.1.130</ecNumber>
    </recommendedName>
</protein>
<dbReference type="PANTHER" id="PTHR48094">
    <property type="entry name" value="PROTEIN/NUCLEIC ACID DEGLYCASE DJ-1-RELATED"/>
    <property type="match status" value="1"/>
</dbReference>
<keyword evidence="2" id="KW-0346">Stress response</keyword>
<feature type="domain" description="DJ-1/PfpI" evidence="6">
    <location>
        <begin position="79"/>
        <end position="147"/>
    </location>
</feature>
<proteinExistence type="inferred from homology"/>
<dbReference type="CDD" id="cd03141">
    <property type="entry name" value="GATase1_Hsp31_like"/>
    <property type="match status" value="1"/>
</dbReference>
<dbReference type="SUPFAM" id="SSF52317">
    <property type="entry name" value="Class I glutamine amidotransferase-like"/>
    <property type="match status" value="1"/>
</dbReference>